<evidence type="ECO:0000313" key="3">
    <source>
        <dbReference type="Proteomes" id="UP000276133"/>
    </source>
</evidence>
<evidence type="ECO:0000256" key="1">
    <source>
        <dbReference type="SAM" id="MobiDB-lite"/>
    </source>
</evidence>
<evidence type="ECO:0000313" key="2">
    <source>
        <dbReference type="EMBL" id="RNA08393.1"/>
    </source>
</evidence>
<name>A0A3M7QAQ3_BRAPC</name>
<accession>A0A3M7QAQ3</accession>
<dbReference type="AlphaFoldDB" id="A0A3M7QAQ3"/>
<dbReference type="EMBL" id="REGN01006758">
    <property type="protein sequence ID" value="RNA08393.1"/>
    <property type="molecule type" value="Genomic_DNA"/>
</dbReference>
<protein>
    <submittedName>
        <fullName evidence="2">Uncharacterized protein</fullName>
    </submittedName>
</protein>
<feature type="compositionally biased region" description="Polar residues" evidence="1">
    <location>
        <begin position="132"/>
        <end position="146"/>
    </location>
</feature>
<keyword evidence="3" id="KW-1185">Reference proteome</keyword>
<organism evidence="2 3">
    <name type="scientific">Brachionus plicatilis</name>
    <name type="common">Marine rotifer</name>
    <name type="synonym">Brachionus muelleri</name>
    <dbReference type="NCBI Taxonomy" id="10195"/>
    <lineage>
        <taxon>Eukaryota</taxon>
        <taxon>Metazoa</taxon>
        <taxon>Spiralia</taxon>
        <taxon>Gnathifera</taxon>
        <taxon>Rotifera</taxon>
        <taxon>Eurotatoria</taxon>
        <taxon>Monogononta</taxon>
        <taxon>Pseudotrocha</taxon>
        <taxon>Ploima</taxon>
        <taxon>Brachionidae</taxon>
        <taxon>Brachionus</taxon>
    </lineage>
</organism>
<comment type="caution">
    <text evidence="2">The sequence shown here is derived from an EMBL/GenBank/DDBJ whole genome shotgun (WGS) entry which is preliminary data.</text>
</comment>
<sequence>MEPAEYFNEKKTIVLYNSYKLHRLPANADGSTRFRCQTCITMSKTVTPAHFIERTPNAESKHSNSCKNFSNVQKIGLQQYYSMKKDARNYKTSVLSETSPKISNSSKRTSIGDLLLDFILKKKRHESHAQKTKTSIHLENNQYHHY</sequence>
<feature type="region of interest" description="Disordered" evidence="1">
    <location>
        <begin position="126"/>
        <end position="146"/>
    </location>
</feature>
<reference evidence="2 3" key="1">
    <citation type="journal article" date="2018" name="Sci. Rep.">
        <title>Genomic signatures of local adaptation to the degree of environmental predictability in rotifers.</title>
        <authorList>
            <person name="Franch-Gras L."/>
            <person name="Hahn C."/>
            <person name="Garcia-Roger E.M."/>
            <person name="Carmona M.J."/>
            <person name="Serra M."/>
            <person name="Gomez A."/>
        </authorList>
    </citation>
    <scope>NUCLEOTIDE SEQUENCE [LARGE SCALE GENOMIC DNA]</scope>
    <source>
        <strain evidence="2">HYR1</strain>
    </source>
</reference>
<dbReference type="Proteomes" id="UP000276133">
    <property type="component" value="Unassembled WGS sequence"/>
</dbReference>
<proteinExistence type="predicted"/>
<gene>
    <name evidence="2" type="ORF">BpHYR1_001025</name>
</gene>